<dbReference type="GO" id="GO:0000160">
    <property type="term" value="P:phosphorelay signal transduction system"/>
    <property type="evidence" value="ECO:0007669"/>
    <property type="project" value="InterPro"/>
</dbReference>
<dbReference type="GO" id="GO:0003677">
    <property type="term" value="F:DNA binding"/>
    <property type="evidence" value="ECO:0007669"/>
    <property type="project" value="UniProtKB-KW"/>
</dbReference>
<feature type="domain" description="Response regulatory" evidence="6">
    <location>
        <begin position="83"/>
        <end position="199"/>
    </location>
</feature>
<dbReference type="InterPro" id="IPR016032">
    <property type="entry name" value="Sig_transdc_resp-reg_C-effctor"/>
</dbReference>
<evidence type="ECO:0000313" key="7">
    <source>
        <dbReference type="EMBL" id="AWT44536.1"/>
    </source>
</evidence>
<dbReference type="AlphaFoldDB" id="A0A2U9P4F5"/>
<evidence type="ECO:0000256" key="2">
    <source>
        <dbReference type="ARBA" id="ARBA00023125"/>
    </source>
</evidence>
<dbReference type="SMART" id="SM00421">
    <property type="entry name" value="HTH_LUXR"/>
    <property type="match status" value="1"/>
</dbReference>
<gene>
    <name evidence="7" type="ORF">DMT42_21040</name>
</gene>
<dbReference type="Pfam" id="PF00196">
    <property type="entry name" value="GerE"/>
    <property type="match status" value="1"/>
</dbReference>
<name>A0A2U9P4F5_STRAS</name>
<dbReference type="PROSITE" id="PS50110">
    <property type="entry name" value="RESPONSE_REGULATORY"/>
    <property type="match status" value="1"/>
</dbReference>
<dbReference type="KEGG" id="sact:DMT42_21040"/>
<dbReference type="Gene3D" id="1.10.10.10">
    <property type="entry name" value="Winged helix-like DNA-binding domain superfamily/Winged helix DNA-binding domain"/>
    <property type="match status" value="1"/>
</dbReference>
<dbReference type="PANTHER" id="PTHR43214">
    <property type="entry name" value="TWO-COMPONENT RESPONSE REGULATOR"/>
    <property type="match status" value="1"/>
</dbReference>
<dbReference type="SUPFAM" id="SSF46894">
    <property type="entry name" value="C-terminal effector domain of the bipartite response regulators"/>
    <property type="match status" value="1"/>
</dbReference>
<dbReference type="GO" id="GO:0006355">
    <property type="term" value="P:regulation of DNA-templated transcription"/>
    <property type="evidence" value="ECO:0007669"/>
    <property type="project" value="InterPro"/>
</dbReference>
<dbReference type="SMART" id="SM00448">
    <property type="entry name" value="REC"/>
    <property type="match status" value="1"/>
</dbReference>
<feature type="region of interest" description="Disordered" evidence="4">
    <location>
        <begin position="1"/>
        <end position="64"/>
    </location>
</feature>
<dbReference type="EMBL" id="CP029788">
    <property type="protein sequence ID" value="AWT44536.1"/>
    <property type="molecule type" value="Genomic_DNA"/>
</dbReference>
<dbReference type="PROSITE" id="PS00622">
    <property type="entry name" value="HTH_LUXR_1"/>
    <property type="match status" value="1"/>
</dbReference>
<accession>A0A2U9P4F5</accession>
<keyword evidence="8" id="KW-1185">Reference proteome</keyword>
<feature type="compositionally biased region" description="Low complexity" evidence="4">
    <location>
        <begin position="54"/>
        <end position="63"/>
    </location>
</feature>
<evidence type="ECO:0000259" key="6">
    <source>
        <dbReference type="PROSITE" id="PS50110"/>
    </source>
</evidence>
<dbReference type="InterPro" id="IPR036388">
    <property type="entry name" value="WH-like_DNA-bd_sf"/>
</dbReference>
<dbReference type="OrthoDB" id="9808843at2"/>
<feature type="compositionally biased region" description="Gly residues" evidence="4">
    <location>
        <begin position="41"/>
        <end position="53"/>
    </location>
</feature>
<dbReference type="InterPro" id="IPR039420">
    <property type="entry name" value="WalR-like"/>
</dbReference>
<dbReference type="SUPFAM" id="SSF52172">
    <property type="entry name" value="CheY-like"/>
    <property type="match status" value="1"/>
</dbReference>
<evidence type="ECO:0000256" key="3">
    <source>
        <dbReference type="PROSITE-ProRule" id="PRU00169"/>
    </source>
</evidence>
<evidence type="ECO:0000256" key="4">
    <source>
        <dbReference type="SAM" id="MobiDB-lite"/>
    </source>
</evidence>
<evidence type="ECO:0000259" key="5">
    <source>
        <dbReference type="PROSITE" id="PS50043"/>
    </source>
</evidence>
<organism evidence="7 8">
    <name type="scientific">Streptomyces actuosus</name>
    <dbReference type="NCBI Taxonomy" id="1885"/>
    <lineage>
        <taxon>Bacteria</taxon>
        <taxon>Bacillati</taxon>
        <taxon>Actinomycetota</taxon>
        <taxon>Actinomycetes</taxon>
        <taxon>Kitasatosporales</taxon>
        <taxon>Streptomycetaceae</taxon>
        <taxon>Streptomyces</taxon>
    </lineage>
</organism>
<dbReference type="InterPro" id="IPR058245">
    <property type="entry name" value="NreC/VraR/RcsB-like_REC"/>
</dbReference>
<keyword evidence="1 3" id="KW-0597">Phosphoprotein</keyword>
<evidence type="ECO:0000313" key="8">
    <source>
        <dbReference type="Proteomes" id="UP000247634"/>
    </source>
</evidence>
<reference evidence="7 8" key="1">
    <citation type="submission" date="2018-06" db="EMBL/GenBank/DDBJ databases">
        <title>The complete genome sequence of a nosiheptide producer Streptomyces actuosus ATCC 25421: deducing the ability of producing a new class III lantibiotics.</title>
        <authorList>
            <person name="Liu W."/>
            <person name="Sun F."/>
            <person name="Hu Y."/>
        </authorList>
    </citation>
    <scope>NUCLEOTIDE SEQUENCE [LARGE SCALE GENOMIC DNA]</scope>
    <source>
        <strain evidence="7 8">ATCC 25421</strain>
    </source>
</reference>
<dbReference type="CDD" id="cd06170">
    <property type="entry name" value="LuxR_C_like"/>
    <property type="match status" value="1"/>
</dbReference>
<dbReference type="PANTHER" id="PTHR43214:SF42">
    <property type="entry name" value="TRANSCRIPTIONAL REGULATORY PROTEIN DESR"/>
    <property type="match status" value="1"/>
</dbReference>
<keyword evidence="2" id="KW-0238">DNA-binding</keyword>
<dbReference type="Proteomes" id="UP000247634">
    <property type="component" value="Chromosome"/>
</dbReference>
<dbReference type="CDD" id="cd17535">
    <property type="entry name" value="REC_NarL-like"/>
    <property type="match status" value="1"/>
</dbReference>
<dbReference type="PRINTS" id="PR00038">
    <property type="entry name" value="HTHLUXR"/>
</dbReference>
<dbReference type="InterPro" id="IPR000792">
    <property type="entry name" value="Tscrpt_reg_LuxR_C"/>
</dbReference>
<dbReference type="InterPro" id="IPR011006">
    <property type="entry name" value="CheY-like_superfamily"/>
</dbReference>
<dbReference type="Gene3D" id="3.40.50.2300">
    <property type="match status" value="1"/>
</dbReference>
<sequence length="279" mass="29126">MSEDIGAPGGADTTRPVHGGPVRSVHGGPVRSAGGDPVKPAGGGSVGPAGGRTAGQVGARPVGAAGGRRELWPAVAGGRREIRILAADDHSLLRGALCELLDLHDGLTVVAQAGDGPSAVALAAEHQPDIVLLDVEMPGPGPLQTVRALRERAPQARIVVLTMHDDARLIESLLKAGTSAYLHKEVDREILVSAIRSAMAGGKTTFLPRPVPPSGPHPLTDRERELMTLVAEGLSNRQIGTRLGIAEGTVKRHLRNVFDKLGAASRLDAVNRLREFEPF</sequence>
<proteinExistence type="predicted"/>
<protein>
    <submittedName>
        <fullName evidence="7">Two-component system response regulator</fullName>
    </submittedName>
</protein>
<dbReference type="InterPro" id="IPR001789">
    <property type="entry name" value="Sig_transdc_resp-reg_receiver"/>
</dbReference>
<evidence type="ECO:0000256" key="1">
    <source>
        <dbReference type="ARBA" id="ARBA00022553"/>
    </source>
</evidence>
<feature type="domain" description="HTH luxR-type" evidence="5">
    <location>
        <begin position="212"/>
        <end position="277"/>
    </location>
</feature>
<feature type="modified residue" description="4-aspartylphosphate" evidence="3">
    <location>
        <position position="134"/>
    </location>
</feature>
<dbReference type="PROSITE" id="PS50043">
    <property type="entry name" value="HTH_LUXR_2"/>
    <property type="match status" value="1"/>
</dbReference>
<dbReference type="Pfam" id="PF00072">
    <property type="entry name" value="Response_reg"/>
    <property type="match status" value="1"/>
</dbReference>